<dbReference type="STRING" id="1163617.SCD_n02525"/>
<sequence length="417" mass="44946">MSVPISPLQRKSPDPLADVAAHCVSCGLCLPHCPTYRKTLSEADSPRGRIVLMQGVLEGRIPANERFQAHIDLCLACRACEKVCPNNVEYGRLINGVRGVVEKTRQHSLWQWIGRRVLMDGLATKPAMLRLVGGALRTWQAMAGKAGWLSRYSLVRIATQLPPLRSQPVWKAVYPVVGKARGEVGLFLGCVARVLDVETLSASIFVLNRLGYTVHVPSRQGCCGAMHAGLGEPEKVRAFEEQNLLVFAGMNLEAVISTATGCGTALKSYPPEFACRVKDISEFLGEVEGWESVGIEPLSEKVAVHEPCLMRNVLHCQGKPYDLLHRIPGAEVVPLAGNDQCCGAAGTYFLTQPAMAASLLADKIEAVKASGARILATSNIGCAMHLAAGLKAVGVELEVVHPVTLLARQMGFVNDKN</sequence>
<comment type="catalytic activity">
    <reaction evidence="6">
        <text>glycolate + A = glyoxylate + AH2</text>
        <dbReference type="Rhea" id="RHEA:21264"/>
        <dbReference type="ChEBI" id="CHEBI:13193"/>
        <dbReference type="ChEBI" id="CHEBI:17499"/>
        <dbReference type="ChEBI" id="CHEBI:29805"/>
        <dbReference type="ChEBI" id="CHEBI:36655"/>
        <dbReference type="EC" id="1.1.99.14"/>
    </reaction>
</comment>
<keyword evidence="6" id="KW-0249">Electron transport</keyword>
<evidence type="ECO:0000313" key="9">
    <source>
        <dbReference type="Proteomes" id="UP000015559"/>
    </source>
</evidence>
<organism evidence="8 9">
    <name type="scientific">Sulfuricella denitrificans (strain DSM 22764 / NBRC 105220 / skB26)</name>
    <dbReference type="NCBI Taxonomy" id="1163617"/>
    <lineage>
        <taxon>Bacteria</taxon>
        <taxon>Pseudomonadati</taxon>
        <taxon>Pseudomonadota</taxon>
        <taxon>Betaproteobacteria</taxon>
        <taxon>Nitrosomonadales</taxon>
        <taxon>Sulfuricellaceae</taxon>
        <taxon>Sulfuricella</taxon>
    </lineage>
</organism>
<evidence type="ECO:0000256" key="4">
    <source>
        <dbReference type="ARBA" id="ARBA00023004"/>
    </source>
</evidence>
<dbReference type="PROSITE" id="PS00198">
    <property type="entry name" value="4FE4S_FER_1"/>
    <property type="match status" value="1"/>
</dbReference>
<accession>S6B7A9</accession>
<protein>
    <recommendedName>
        <fullName evidence="6">Glycolate oxidase iron-sulfur subunit</fullName>
        <ecNumber evidence="6">1.1.99.14</ecNumber>
    </recommendedName>
</protein>
<evidence type="ECO:0000259" key="7">
    <source>
        <dbReference type="PROSITE" id="PS51379"/>
    </source>
</evidence>
<evidence type="ECO:0000313" key="8">
    <source>
        <dbReference type="EMBL" id="BAN36327.1"/>
    </source>
</evidence>
<evidence type="ECO:0000256" key="3">
    <source>
        <dbReference type="ARBA" id="ARBA00022737"/>
    </source>
</evidence>
<keyword evidence="5 6" id="KW-0411">Iron-sulfur</keyword>
<dbReference type="eggNOG" id="COG0247">
    <property type="taxonomic scope" value="Bacteria"/>
</dbReference>
<comment type="function">
    <text evidence="6">Component of a complex that catalyzes the oxidation of glycolate to glyoxylate.</text>
</comment>
<dbReference type="EMBL" id="AP013066">
    <property type="protein sequence ID" value="BAN36327.1"/>
    <property type="molecule type" value="Genomic_DNA"/>
</dbReference>
<feature type="domain" description="4Fe-4S ferredoxin-type" evidence="7">
    <location>
        <begin position="65"/>
        <end position="93"/>
    </location>
</feature>
<dbReference type="InterPro" id="IPR009051">
    <property type="entry name" value="Helical_ferredxn"/>
</dbReference>
<proteinExistence type="predicted"/>
<dbReference type="PANTHER" id="PTHR32479:SF17">
    <property type="entry name" value="GLYCOLATE OXIDASE IRON-SULFUR SUBUNIT"/>
    <property type="match status" value="1"/>
</dbReference>
<dbReference type="Pfam" id="PF02754">
    <property type="entry name" value="CCG"/>
    <property type="match status" value="2"/>
</dbReference>
<dbReference type="EC" id="1.1.99.14" evidence="6"/>
<dbReference type="InterPro" id="IPR017896">
    <property type="entry name" value="4Fe4S_Fe-S-bd"/>
</dbReference>
<dbReference type="KEGG" id="sdr:SCD_n02525"/>
<dbReference type="Gene3D" id="1.10.1060.10">
    <property type="entry name" value="Alpha-helical ferredoxin"/>
    <property type="match status" value="1"/>
</dbReference>
<keyword evidence="4 6" id="KW-0408">Iron</keyword>
<keyword evidence="3" id="KW-0677">Repeat</keyword>
<dbReference type="PANTHER" id="PTHR32479">
    <property type="entry name" value="GLYCOLATE OXIDASE IRON-SULFUR SUBUNIT"/>
    <property type="match status" value="1"/>
</dbReference>
<evidence type="ECO:0000256" key="1">
    <source>
        <dbReference type="ARBA" id="ARBA00022485"/>
    </source>
</evidence>
<gene>
    <name evidence="8" type="ORF">SCD_n02525</name>
</gene>
<dbReference type="HOGENOM" id="CLU_023081_0_1_4"/>
<keyword evidence="2 6" id="KW-0479">Metal-binding</keyword>
<feature type="domain" description="4Fe-4S ferredoxin-type" evidence="7">
    <location>
        <begin position="13"/>
        <end position="43"/>
    </location>
</feature>
<comment type="catalytic activity">
    <reaction evidence="6">
        <text>(R)-lactate + A = pyruvate + AH2</text>
        <dbReference type="Rhea" id="RHEA:15089"/>
        <dbReference type="ChEBI" id="CHEBI:13193"/>
        <dbReference type="ChEBI" id="CHEBI:15361"/>
        <dbReference type="ChEBI" id="CHEBI:16004"/>
        <dbReference type="ChEBI" id="CHEBI:17499"/>
    </reaction>
</comment>
<dbReference type="Pfam" id="PF13183">
    <property type="entry name" value="Fer4_8"/>
    <property type="match status" value="1"/>
</dbReference>
<reference evidence="8 9" key="1">
    <citation type="journal article" date="2012" name="Appl. Environ. Microbiol.">
        <title>Draft genome sequence of a psychrotolerant sulfur-oxidizing bacterium, Sulfuricella denitrificans skB26, and proteomic insights into cold adaptation.</title>
        <authorList>
            <person name="Watanabe T."/>
            <person name="Kojima H."/>
            <person name="Fukui M."/>
        </authorList>
    </citation>
    <scope>NUCLEOTIDE SEQUENCE [LARGE SCALE GENOMIC DNA]</scope>
    <source>
        <strain evidence="9">skB26</strain>
    </source>
</reference>
<evidence type="ECO:0000256" key="2">
    <source>
        <dbReference type="ARBA" id="ARBA00022723"/>
    </source>
</evidence>
<dbReference type="InterPro" id="IPR017900">
    <property type="entry name" value="4Fe4S_Fe_S_CS"/>
</dbReference>
<dbReference type="RefSeq" id="WP_023507005.1">
    <property type="nucleotide sequence ID" value="NC_022357.1"/>
</dbReference>
<keyword evidence="9" id="KW-1185">Reference proteome</keyword>
<dbReference type="AlphaFoldDB" id="S6B7A9"/>
<dbReference type="OrthoDB" id="9765258at2"/>
<dbReference type="PIRSF" id="PIRSF000139">
    <property type="entry name" value="Glc_ox_4Fe-4S"/>
    <property type="match status" value="1"/>
</dbReference>
<dbReference type="GO" id="GO:0046872">
    <property type="term" value="F:metal ion binding"/>
    <property type="evidence" value="ECO:0007669"/>
    <property type="project" value="UniProtKB-UniRule"/>
</dbReference>
<keyword evidence="6" id="KW-0813">Transport</keyword>
<keyword evidence="1 6" id="KW-0004">4Fe-4S</keyword>
<comment type="cofactor">
    <cofactor evidence="6">
        <name>[4Fe-4S] cluster</name>
        <dbReference type="ChEBI" id="CHEBI:49883"/>
    </cofactor>
    <text evidence="6">Binds 2 [4Fe-4S] clusters.</text>
</comment>
<name>S6B7A9_SULDS</name>
<evidence type="ECO:0000256" key="5">
    <source>
        <dbReference type="ARBA" id="ARBA00023014"/>
    </source>
</evidence>
<dbReference type="InterPro" id="IPR012257">
    <property type="entry name" value="Glc_ox_4Fe-4S"/>
</dbReference>
<dbReference type="GO" id="GO:0051539">
    <property type="term" value="F:4 iron, 4 sulfur cluster binding"/>
    <property type="evidence" value="ECO:0007669"/>
    <property type="project" value="UniProtKB-UniRule"/>
</dbReference>
<dbReference type="Proteomes" id="UP000015559">
    <property type="component" value="Chromosome"/>
</dbReference>
<evidence type="ECO:0000256" key="6">
    <source>
        <dbReference type="PIRNR" id="PIRNR000139"/>
    </source>
</evidence>
<dbReference type="SUPFAM" id="SSF54862">
    <property type="entry name" value="4Fe-4S ferredoxins"/>
    <property type="match status" value="1"/>
</dbReference>
<dbReference type="PROSITE" id="PS51379">
    <property type="entry name" value="4FE4S_FER_2"/>
    <property type="match status" value="2"/>
</dbReference>
<dbReference type="InterPro" id="IPR004017">
    <property type="entry name" value="Cys_rich_dom"/>
</dbReference>
<dbReference type="GO" id="GO:0019154">
    <property type="term" value="F:glycolate dehydrogenase activity"/>
    <property type="evidence" value="ECO:0007669"/>
    <property type="project" value="UniProtKB-EC"/>
</dbReference>